<keyword evidence="5" id="KW-0808">Transferase</keyword>
<dbReference type="PROSITE" id="PS51103">
    <property type="entry name" value="PTS_EIIC_TYPE_1"/>
    <property type="match status" value="1"/>
</dbReference>
<dbReference type="FunFam" id="3.30.1360.60:FF:000001">
    <property type="entry name" value="PTS system glucose-specific IIBC component PtsG"/>
    <property type="match status" value="1"/>
</dbReference>
<dbReference type="PANTHER" id="PTHR30175:SF1">
    <property type="entry name" value="PTS SYSTEM ARBUTIN-, CELLOBIOSE-, AND SALICIN-SPECIFIC EIIBC COMPONENT-RELATED"/>
    <property type="match status" value="1"/>
</dbReference>
<dbReference type="AlphaFoldDB" id="A0A4D7CSW9"/>
<evidence type="ECO:0000256" key="7">
    <source>
        <dbReference type="ARBA" id="ARBA00022692"/>
    </source>
</evidence>
<dbReference type="PROSITE" id="PS01035">
    <property type="entry name" value="PTS_EIIB_TYPE_1_CYS"/>
    <property type="match status" value="1"/>
</dbReference>
<comment type="function">
    <text evidence="12">The phosphoenolpyruvate-dependent sugar phosphotransferase system (sugar PTS), a major carbohydrate active transport system, catalyzes the phosphorylation of incoming sugar substrates concomitantly with their translocation across the cell membrane. This system is involved in sucrose transport.</text>
</comment>
<evidence type="ECO:0000256" key="9">
    <source>
        <dbReference type="ARBA" id="ARBA00022989"/>
    </source>
</evidence>
<evidence type="ECO:0000256" key="4">
    <source>
        <dbReference type="ARBA" id="ARBA00022597"/>
    </source>
</evidence>
<keyword evidence="3" id="KW-1003">Cell membrane</keyword>
<dbReference type="InterPro" id="IPR018113">
    <property type="entry name" value="PTrfase_EIIB_Cys"/>
</dbReference>
<proteinExistence type="predicted"/>
<evidence type="ECO:0000256" key="5">
    <source>
        <dbReference type="ARBA" id="ARBA00022679"/>
    </source>
</evidence>
<dbReference type="GO" id="GO:0016301">
    <property type="term" value="F:kinase activity"/>
    <property type="evidence" value="ECO:0007669"/>
    <property type="project" value="UniProtKB-KW"/>
</dbReference>
<dbReference type="PROSITE" id="PS51093">
    <property type="entry name" value="PTS_EIIA_TYPE_1"/>
    <property type="match status" value="1"/>
</dbReference>
<dbReference type="Pfam" id="PF02378">
    <property type="entry name" value="PTS_EIIC"/>
    <property type="match status" value="1"/>
</dbReference>
<keyword evidence="17" id="KW-1185">Reference proteome</keyword>
<reference evidence="16 17" key="1">
    <citation type="submission" date="2019-04" db="EMBL/GenBank/DDBJ databases">
        <title>Vagococcus sp. nov., isolated from faeces of yaks (Bos grunniens).</title>
        <authorList>
            <person name="Ge Y."/>
        </authorList>
    </citation>
    <scope>NUCLEOTIDE SEQUENCE [LARGE SCALE GENOMIC DNA]</scope>
    <source>
        <strain evidence="16 17">MN-17</strain>
    </source>
</reference>
<dbReference type="Gene3D" id="3.30.1360.60">
    <property type="entry name" value="Glucose permease domain IIB"/>
    <property type="match status" value="1"/>
</dbReference>
<evidence type="ECO:0000313" key="16">
    <source>
        <dbReference type="EMBL" id="QCI86074.1"/>
    </source>
</evidence>
<evidence type="ECO:0000256" key="11">
    <source>
        <dbReference type="ARBA" id="ARBA00044053"/>
    </source>
</evidence>
<keyword evidence="7" id="KW-0812">Transmembrane</keyword>
<dbReference type="CDD" id="cd00210">
    <property type="entry name" value="PTS_IIA_glc"/>
    <property type="match status" value="1"/>
</dbReference>
<dbReference type="InterPro" id="IPR011297">
    <property type="entry name" value="PTS_IIABC_b_glu"/>
</dbReference>
<keyword evidence="4" id="KW-0762">Sugar transport</keyword>
<dbReference type="InterPro" id="IPR036878">
    <property type="entry name" value="Glu_permease_IIB"/>
</dbReference>
<dbReference type="GO" id="GO:0008982">
    <property type="term" value="F:protein-N(PI)-phosphohistidine-sugar phosphotransferase activity"/>
    <property type="evidence" value="ECO:0007669"/>
    <property type="project" value="InterPro"/>
</dbReference>
<dbReference type="RefSeq" id="WP_136952911.1">
    <property type="nucleotide sequence ID" value="NZ_CP039712.1"/>
</dbReference>
<dbReference type="Pfam" id="PF00358">
    <property type="entry name" value="PTS_EIIA_1"/>
    <property type="match status" value="1"/>
</dbReference>
<accession>A0A4D7CSW9</accession>
<dbReference type="InterPro" id="IPR001127">
    <property type="entry name" value="PTS_EIIA_1_perm"/>
</dbReference>
<dbReference type="EMBL" id="CP039712">
    <property type="protein sequence ID" value="QCI86074.1"/>
    <property type="molecule type" value="Genomic_DNA"/>
</dbReference>
<dbReference type="SUPFAM" id="SSF51261">
    <property type="entry name" value="Duplicated hybrid motif"/>
    <property type="match status" value="1"/>
</dbReference>
<comment type="catalytic activity">
    <reaction evidence="13">
        <text>N(pros)-phospho-L-histidyl-[protein](out) + sucrose = sucrose 6(G)-phosphate(in) + L-histidyl-[protein]</text>
        <dbReference type="Rhea" id="RHEA:49236"/>
        <dbReference type="Rhea" id="RHEA-COMP:9745"/>
        <dbReference type="Rhea" id="RHEA-COMP:9746"/>
        <dbReference type="ChEBI" id="CHEBI:17992"/>
        <dbReference type="ChEBI" id="CHEBI:29979"/>
        <dbReference type="ChEBI" id="CHEBI:64837"/>
        <dbReference type="ChEBI" id="CHEBI:91002"/>
        <dbReference type="EC" id="2.7.1.211"/>
    </reaction>
</comment>
<dbReference type="InterPro" id="IPR003352">
    <property type="entry name" value="PTS_EIIC"/>
</dbReference>
<keyword evidence="2" id="KW-0813">Transport</keyword>
<evidence type="ECO:0000256" key="13">
    <source>
        <dbReference type="ARBA" id="ARBA00048931"/>
    </source>
</evidence>
<comment type="subcellular location">
    <subcellularLocation>
        <location evidence="1">Cell membrane</location>
        <topology evidence="1">Multi-pass membrane protein</topology>
    </subcellularLocation>
</comment>
<name>A0A4D7CSW9_9ENTE</name>
<dbReference type="InterPro" id="IPR011055">
    <property type="entry name" value="Dup_hybrid_motif"/>
</dbReference>
<keyword evidence="9" id="KW-1133">Transmembrane helix</keyword>
<dbReference type="InterPro" id="IPR013013">
    <property type="entry name" value="PTS_EIIC_1"/>
</dbReference>
<dbReference type="InterPro" id="IPR050558">
    <property type="entry name" value="PTS_Sugar-Specific_Components"/>
</dbReference>
<dbReference type="PROSITE" id="PS00371">
    <property type="entry name" value="PTS_EIIA_TYPE_1_HIS"/>
    <property type="match status" value="1"/>
</dbReference>
<gene>
    <name evidence="16" type="ORF">FA707_03475</name>
</gene>
<evidence type="ECO:0000256" key="3">
    <source>
        <dbReference type="ARBA" id="ARBA00022475"/>
    </source>
</evidence>
<dbReference type="Proteomes" id="UP000298615">
    <property type="component" value="Chromosome"/>
</dbReference>
<keyword evidence="6" id="KW-0598">Phosphotransferase system</keyword>
<dbReference type="PROSITE" id="PS51098">
    <property type="entry name" value="PTS_EIIB_TYPE_1"/>
    <property type="match status" value="1"/>
</dbReference>
<evidence type="ECO:0000256" key="10">
    <source>
        <dbReference type="ARBA" id="ARBA00023136"/>
    </source>
</evidence>
<evidence type="ECO:0000256" key="8">
    <source>
        <dbReference type="ARBA" id="ARBA00022777"/>
    </source>
</evidence>
<evidence type="ECO:0000256" key="12">
    <source>
        <dbReference type="ARBA" id="ARBA00045139"/>
    </source>
</evidence>
<dbReference type="GO" id="GO:0015771">
    <property type="term" value="P:trehalose transport"/>
    <property type="evidence" value="ECO:0007669"/>
    <property type="project" value="TreeGrafter"/>
</dbReference>
<sequence>MSNKQLAVDVLKAVGGQENVKSVVHCATRLRFRLNDESKANTEKLNQHPGVIKVVQSGGQYQVVIGSHVSDVFEELQGLGNFGGDTTNETTESDEKETFVGKAIDIISSIFTPFLGVLAGSGVLKGILNLCLAVGWLDAQSGTYQLLNAASDGIFYFMPMVLAITAARKFKTNEYLALVLAMAMLYPGFVEYAAGIEAAEGSLTFLGLPVIFKSAIGYKSTVIPIILAVWIQSYVEKFAKKVVPRVLRTFGVSLLTLLIMVPLTYLIVGPIGLVVGQFIGAAFKEIYSTSDILAGAVLGGFWQVLVMFGMHWGLVPVTLQNLATTGMDNMIPMSLAGVLAQAGAAFGVFLKTRDKNLKGIAGSGALAGLFGITEPIVYGVTLPLKRPFIFACIGGAIGGAIVGANGVISYSFGQSMLTLPSFINKETGDTSKMVIAAIAYVIAIAFAAIMTYFFGNVNKKAEAATETVTEAVKEETAVANVSGNETFVSPLKGQVIALGDVEDAVFSSGAMGQGVAIEPTEGKLLAPVDGEIALLFPTGHAIGMKTTDGAEILMHIGMDTVELNGEGFTAHVAQGDQVKAGQLLIEFDIDFIKSKGKPTVTPIVVTNSAEYHNVTVIEPKAIEVGEELFTVEK</sequence>
<evidence type="ECO:0000313" key="17">
    <source>
        <dbReference type="Proteomes" id="UP000298615"/>
    </source>
</evidence>
<dbReference type="GO" id="GO:0009401">
    <property type="term" value="P:phosphoenolpyruvate-dependent sugar phosphotransferase system"/>
    <property type="evidence" value="ECO:0007669"/>
    <property type="project" value="UniProtKB-KW"/>
</dbReference>
<dbReference type="GO" id="GO:0090589">
    <property type="term" value="F:protein-phosphocysteine-trehalose phosphotransferase system transporter activity"/>
    <property type="evidence" value="ECO:0007669"/>
    <property type="project" value="TreeGrafter"/>
</dbReference>
<dbReference type="GO" id="GO:0005886">
    <property type="term" value="C:plasma membrane"/>
    <property type="evidence" value="ECO:0007669"/>
    <property type="project" value="UniProtKB-SubCell"/>
</dbReference>
<dbReference type="KEGG" id="vao:FA707_03475"/>
<dbReference type="PANTHER" id="PTHR30175">
    <property type="entry name" value="PHOSPHOTRANSFERASE SYSTEM TRANSPORT PROTEIN"/>
    <property type="match status" value="1"/>
</dbReference>
<evidence type="ECO:0000256" key="2">
    <source>
        <dbReference type="ARBA" id="ARBA00022448"/>
    </source>
</evidence>
<dbReference type="CDD" id="cd00212">
    <property type="entry name" value="PTS_IIB_glc"/>
    <property type="match status" value="1"/>
</dbReference>
<evidence type="ECO:0000256" key="6">
    <source>
        <dbReference type="ARBA" id="ARBA00022683"/>
    </source>
</evidence>
<evidence type="ECO:0000256" key="1">
    <source>
        <dbReference type="ARBA" id="ARBA00004651"/>
    </source>
</evidence>
<dbReference type="InterPro" id="IPR001996">
    <property type="entry name" value="PTS_IIB_1"/>
</dbReference>
<dbReference type="FunFam" id="2.70.70.10:FF:000001">
    <property type="entry name" value="PTS system glucose-specific IIA component"/>
    <property type="match status" value="1"/>
</dbReference>
<evidence type="ECO:0000256" key="15">
    <source>
        <dbReference type="ARBA" id="ARBA00081008"/>
    </source>
</evidence>
<dbReference type="EC" id="2.7.1.211" evidence="11"/>
<protein>
    <recommendedName>
        <fullName evidence="14">PTS system sucrose-specific EIIBCA component</fullName>
        <ecNumber evidence="11">2.7.1.211</ecNumber>
    </recommendedName>
    <alternativeName>
        <fullName evidence="15">EIIBCA-Scr</fullName>
    </alternativeName>
</protein>
<organism evidence="16 17">
    <name type="scientific">Vagococcus zengguangii</name>
    <dbReference type="NCBI Taxonomy" id="2571750"/>
    <lineage>
        <taxon>Bacteria</taxon>
        <taxon>Bacillati</taxon>
        <taxon>Bacillota</taxon>
        <taxon>Bacilli</taxon>
        <taxon>Lactobacillales</taxon>
        <taxon>Enterococcaceae</taxon>
        <taxon>Vagococcus</taxon>
    </lineage>
</organism>
<dbReference type="Gene3D" id="2.70.70.10">
    <property type="entry name" value="Glucose Permease (Domain IIA)"/>
    <property type="match status" value="1"/>
</dbReference>
<keyword evidence="8" id="KW-0418">Kinase</keyword>
<dbReference type="NCBIfam" id="TIGR01995">
    <property type="entry name" value="PTS-II-ABC-beta"/>
    <property type="match status" value="1"/>
</dbReference>
<evidence type="ECO:0000256" key="14">
    <source>
        <dbReference type="ARBA" id="ARBA00074554"/>
    </source>
</evidence>
<dbReference type="NCBIfam" id="TIGR00830">
    <property type="entry name" value="PTBA"/>
    <property type="match status" value="1"/>
</dbReference>
<dbReference type="Pfam" id="PF00367">
    <property type="entry name" value="PTS_EIIB"/>
    <property type="match status" value="1"/>
</dbReference>
<keyword evidence="10" id="KW-0472">Membrane</keyword>
<dbReference type="OrthoDB" id="9769191at2"/>
<dbReference type="SUPFAM" id="SSF55604">
    <property type="entry name" value="Glucose permease domain IIB"/>
    <property type="match status" value="1"/>
</dbReference>